<accession>A0ABP9WDQ6</accession>
<gene>
    <name evidence="3" type="ORF">Lsed01_00379</name>
</gene>
<feature type="transmembrane region" description="Helical" evidence="1">
    <location>
        <begin position="158"/>
        <end position="175"/>
    </location>
</feature>
<dbReference type="InterPro" id="IPR000160">
    <property type="entry name" value="GGDEF_dom"/>
</dbReference>
<evidence type="ECO:0000313" key="4">
    <source>
        <dbReference type="Proteomes" id="UP001426770"/>
    </source>
</evidence>
<keyword evidence="1" id="KW-1133">Transmembrane helix</keyword>
<feature type="domain" description="GGDEF" evidence="2">
    <location>
        <begin position="261"/>
        <end position="389"/>
    </location>
</feature>
<dbReference type="EMBL" id="BAABRR010000001">
    <property type="protein sequence ID" value="GAA5517962.1"/>
    <property type="molecule type" value="Genomic_DNA"/>
</dbReference>
<dbReference type="NCBIfam" id="TIGR00254">
    <property type="entry name" value="GGDEF"/>
    <property type="match status" value="1"/>
</dbReference>
<evidence type="ECO:0000256" key="1">
    <source>
        <dbReference type="SAM" id="Phobius"/>
    </source>
</evidence>
<dbReference type="Proteomes" id="UP001426770">
    <property type="component" value="Unassembled WGS sequence"/>
</dbReference>
<dbReference type="Pfam" id="PF00990">
    <property type="entry name" value="GGDEF"/>
    <property type="match status" value="1"/>
</dbReference>
<evidence type="ECO:0000259" key="2">
    <source>
        <dbReference type="PROSITE" id="PS50887"/>
    </source>
</evidence>
<dbReference type="InterPro" id="IPR043128">
    <property type="entry name" value="Rev_trsase/Diguanyl_cyclase"/>
</dbReference>
<feature type="transmembrane region" description="Helical" evidence="1">
    <location>
        <begin position="92"/>
        <end position="110"/>
    </location>
</feature>
<feature type="transmembrane region" description="Helical" evidence="1">
    <location>
        <begin position="37"/>
        <end position="55"/>
    </location>
</feature>
<dbReference type="Gene3D" id="3.30.70.270">
    <property type="match status" value="1"/>
</dbReference>
<feature type="transmembrane region" description="Helical" evidence="1">
    <location>
        <begin position="6"/>
        <end position="25"/>
    </location>
</feature>
<keyword evidence="1" id="KW-0812">Transmembrane</keyword>
<feature type="transmembrane region" description="Helical" evidence="1">
    <location>
        <begin position="116"/>
        <end position="138"/>
    </location>
</feature>
<dbReference type="SUPFAM" id="SSF55073">
    <property type="entry name" value="Nucleotide cyclase"/>
    <property type="match status" value="1"/>
</dbReference>
<protein>
    <recommendedName>
        <fullName evidence="2">GGDEF domain-containing protein</fullName>
    </recommendedName>
</protein>
<organism evidence="3 4">
    <name type="scientific">Demequina sediminis</name>
    <dbReference type="NCBI Taxonomy" id="1930058"/>
    <lineage>
        <taxon>Bacteria</taxon>
        <taxon>Bacillati</taxon>
        <taxon>Actinomycetota</taxon>
        <taxon>Actinomycetes</taxon>
        <taxon>Micrococcales</taxon>
        <taxon>Demequinaceae</taxon>
        <taxon>Demequina</taxon>
    </lineage>
</organism>
<dbReference type="InterPro" id="IPR029787">
    <property type="entry name" value="Nucleotide_cyclase"/>
</dbReference>
<reference evidence="3 4" key="1">
    <citation type="submission" date="2024-02" db="EMBL/GenBank/DDBJ databases">
        <title>Lysinimicrobium sediminis NBRC 112286.</title>
        <authorList>
            <person name="Ichikawa N."/>
            <person name="Katano-Makiyama Y."/>
            <person name="Hidaka K."/>
        </authorList>
    </citation>
    <scope>NUCLEOTIDE SEQUENCE [LARGE SCALE GENOMIC DNA]</scope>
    <source>
        <strain evidence="3 4">NBRC 112286</strain>
    </source>
</reference>
<comment type="caution">
    <text evidence="3">The sequence shown here is derived from an EMBL/GenBank/DDBJ whole genome shotgun (WGS) entry which is preliminary data.</text>
</comment>
<sequence length="393" mass="41750">MLDIDTLRFVQAITAVCAFLLVYAGTYRRIRAPYAGWWSLAVIASSTSTVTYLAADLVGTRAASGIGNGLAVVGASMIWASARSLRNTRTQWWVWAGPGVLTAAVSALEVPQGEAWPGGLTLLLGMAAMTGLAAVELWSLVREPQPRRSVGEPTEARVAMVAMAVTATTIASFYLARGIVFLTQGPDSALYQDWFGPRMTTLLVTLMLVVVTYTVAELSRYEMSHHWRYRADHDSLTGLHNRAAFQDRAVPALNHAAGHGETVACVVADLDLFKEINDSRGHAAGDAVLVAFADACRAAVRTDDVVARLGGDEFVAILPHADAQVATRAIERISTEFALAGAAEPLWPTVSFGVAVGGGGSLDELMARADQALYGAKRAGRARTVVAAPPEAR</sequence>
<dbReference type="PROSITE" id="PS50887">
    <property type="entry name" value="GGDEF"/>
    <property type="match status" value="1"/>
</dbReference>
<keyword evidence="1" id="KW-0472">Membrane</keyword>
<dbReference type="InterPro" id="IPR050469">
    <property type="entry name" value="Diguanylate_Cyclase"/>
</dbReference>
<keyword evidence="4" id="KW-1185">Reference proteome</keyword>
<evidence type="ECO:0000313" key="3">
    <source>
        <dbReference type="EMBL" id="GAA5517962.1"/>
    </source>
</evidence>
<feature type="transmembrane region" description="Helical" evidence="1">
    <location>
        <begin position="61"/>
        <end position="80"/>
    </location>
</feature>
<dbReference type="PANTHER" id="PTHR45138">
    <property type="entry name" value="REGULATORY COMPONENTS OF SENSORY TRANSDUCTION SYSTEM"/>
    <property type="match status" value="1"/>
</dbReference>
<dbReference type="SMART" id="SM00267">
    <property type="entry name" value="GGDEF"/>
    <property type="match status" value="1"/>
</dbReference>
<dbReference type="RefSeq" id="WP_286216036.1">
    <property type="nucleotide sequence ID" value="NZ_AP027736.1"/>
</dbReference>
<dbReference type="PANTHER" id="PTHR45138:SF9">
    <property type="entry name" value="DIGUANYLATE CYCLASE DGCM-RELATED"/>
    <property type="match status" value="1"/>
</dbReference>
<dbReference type="CDD" id="cd01949">
    <property type="entry name" value="GGDEF"/>
    <property type="match status" value="1"/>
</dbReference>
<feature type="transmembrane region" description="Helical" evidence="1">
    <location>
        <begin position="195"/>
        <end position="216"/>
    </location>
</feature>
<name>A0ABP9WDQ6_9MICO</name>
<proteinExistence type="predicted"/>